<dbReference type="EMBL" id="BMJC01000005">
    <property type="protein sequence ID" value="GGB16757.1"/>
    <property type="molecule type" value="Genomic_DNA"/>
</dbReference>
<dbReference type="Gene3D" id="2.60.120.620">
    <property type="entry name" value="q2cbj1_9rhob like domain"/>
    <property type="match status" value="1"/>
</dbReference>
<proteinExistence type="predicted"/>
<protein>
    <submittedName>
        <fullName evidence="1">Phytanoyl-CoA dioxygenase</fullName>
    </submittedName>
</protein>
<dbReference type="PANTHER" id="PTHR20883:SF49">
    <property type="entry name" value="PHYTANOYL-COA DIOXYGENASE"/>
    <property type="match status" value="1"/>
</dbReference>
<accession>A0A8J2UGZ9</accession>
<dbReference type="RefSeq" id="WP_188936202.1">
    <property type="nucleotide sequence ID" value="NZ_BMJC01000005.1"/>
</dbReference>
<dbReference type="AlphaFoldDB" id="A0A8J2UGZ9"/>
<keyword evidence="2" id="KW-1185">Reference proteome</keyword>
<keyword evidence="1" id="KW-0223">Dioxygenase</keyword>
<reference evidence="1" key="2">
    <citation type="submission" date="2020-09" db="EMBL/GenBank/DDBJ databases">
        <authorList>
            <person name="Sun Q."/>
            <person name="Zhou Y."/>
        </authorList>
    </citation>
    <scope>NUCLEOTIDE SEQUENCE</scope>
    <source>
        <strain evidence="1">CGMCC 1.15448</strain>
    </source>
</reference>
<evidence type="ECO:0000313" key="1">
    <source>
        <dbReference type="EMBL" id="GGB16757.1"/>
    </source>
</evidence>
<keyword evidence="1" id="KW-0560">Oxidoreductase</keyword>
<gene>
    <name evidence="1" type="ORF">GCM10011511_45700</name>
</gene>
<dbReference type="GO" id="GO:0005506">
    <property type="term" value="F:iron ion binding"/>
    <property type="evidence" value="ECO:0007669"/>
    <property type="project" value="UniProtKB-ARBA"/>
</dbReference>
<dbReference type="InterPro" id="IPR008775">
    <property type="entry name" value="Phytyl_CoA_dOase-like"/>
</dbReference>
<dbReference type="GO" id="GO:0016706">
    <property type="term" value="F:2-oxoglutarate-dependent dioxygenase activity"/>
    <property type="evidence" value="ECO:0007669"/>
    <property type="project" value="UniProtKB-ARBA"/>
</dbReference>
<name>A0A8J2UGZ9_9BACT</name>
<organism evidence="1 2">
    <name type="scientific">Puia dinghuensis</name>
    <dbReference type="NCBI Taxonomy" id="1792502"/>
    <lineage>
        <taxon>Bacteria</taxon>
        <taxon>Pseudomonadati</taxon>
        <taxon>Bacteroidota</taxon>
        <taxon>Chitinophagia</taxon>
        <taxon>Chitinophagales</taxon>
        <taxon>Chitinophagaceae</taxon>
        <taxon>Puia</taxon>
    </lineage>
</organism>
<evidence type="ECO:0000313" key="2">
    <source>
        <dbReference type="Proteomes" id="UP000607559"/>
    </source>
</evidence>
<dbReference type="Proteomes" id="UP000607559">
    <property type="component" value="Unassembled WGS sequence"/>
</dbReference>
<reference evidence="1" key="1">
    <citation type="journal article" date="2014" name="Int. J. Syst. Evol. Microbiol.">
        <title>Complete genome sequence of Corynebacterium casei LMG S-19264T (=DSM 44701T), isolated from a smear-ripened cheese.</title>
        <authorList>
            <consortium name="US DOE Joint Genome Institute (JGI-PGF)"/>
            <person name="Walter F."/>
            <person name="Albersmeier A."/>
            <person name="Kalinowski J."/>
            <person name="Ruckert C."/>
        </authorList>
    </citation>
    <scope>NUCLEOTIDE SEQUENCE</scope>
    <source>
        <strain evidence="1">CGMCC 1.15448</strain>
    </source>
</reference>
<sequence length="272" mass="30786">MAQVKTIPSLEGFREISTAQRDEFRNNGHVRVRGVLSTVEVAVYRQQVVEAVKRQSREKRRLPEKGIYGRAFGQMVNLWRHDEGVRQLVLSKRLGKVAADLLGVANVRIYHDHALFKEAGGGATYWHQDQYYWPLDTADTVTMAMALTDQSIEMGMFVFATGSHKYGTIMDPKLSSEPDSTYRKYIREQHFPLSRAAGMRAGDATWHYGNTVHHTSANLSDRRREMMTITYMADGARVAQPVHPAQVNELNMWLSGLPPGRLAMSDLNPLIL</sequence>
<comment type="caution">
    <text evidence="1">The sequence shown here is derived from an EMBL/GenBank/DDBJ whole genome shotgun (WGS) entry which is preliminary data.</text>
</comment>
<dbReference type="SUPFAM" id="SSF51197">
    <property type="entry name" value="Clavaminate synthase-like"/>
    <property type="match status" value="1"/>
</dbReference>
<dbReference type="Pfam" id="PF05721">
    <property type="entry name" value="PhyH"/>
    <property type="match status" value="1"/>
</dbReference>
<dbReference type="PANTHER" id="PTHR20883">
    <property type="entry name" value="PHYTANOYL-COA DIOXYGENASE DOMAIN CONTAINING 1"/>
    <property type="match status" value="1"/>
</dbReference>